<keyword evidence="4" id="KW-0378">Hydrolase</keyword>
<feature type="transmembrane region" description="Helical" evidence="7">
    <location>
        <begin position="38"/>
        <end position="56"/>
    </location>
</feature>
<dbReference type="GO" id="GO:0006508">
    <property type="term" value="P:proteolysis"/>
    <property type="evidence" value="ECO:0007669"/>
    <property type="project" value="UniProtKB-KW"/>
</dbReference>
<evidence type="ECO:0000256" key="1">
    <source>
        <dbReference type="ARBA" id="ARBA00004141"/>
    </source>
</evidence>
<protein>
    <submittedName>
        <fullName evidence="9">Rhomboid family intramembrane serine protease</fullName>
    </submittedName>
</protein>
<dbReference type="EMBL" id="BAAARV010000005">
    <property type="protein sequence ID" value="GAA2330713.1"/>
    <property type="molecule type" value="Genomic_DNA"/>
</dbReference>
<evidence type="ECO:0000256" key="4">
    <source>
        <dbReference type="ARBA" id="ARBA00022801"/>
    </source>
</evidence>
<feature type="transmembrane region" description="Helical" evidence="7">
    <location>
        <begin position="225"/>
        <end position="242"/>
    </location>
</feature>
<evidence type="ECO:0000256" key="6">
    <source>
        <dbReference type="ARBA" id="ARBA00023136"/>
    </source>
</evidence>
<dbReference type="Pfam" id="PF01694">
    <property type="entry name" value="Rhomboid"/>
    <property type="match status" value="1"/>
</dbReference>
<evidence type="ECO:0000256" key="5">
    <source>
        <dbReference type="ARBA" id="ARBA00022989"/>
    </source>
</evidence>
<organism evidence="9 10">
    <name type="scientific">Dactylosporangium salmoneum</name>
    <dbReference type="NCBI Taxonomy" id="53361"/>
    <lineage>
        <taxon>Bacteria</taxon>
        <taxon>Bacillati</taxon>
        <taxon>Actinomycetota</taxon>
        <taxon>Actinomycetes</taxon>
        <taxon>Micromonosporales</taxon>
        <taxon>Micromonosporaceae</taxon>
        <taxon>Dactylosporangium</taxon>
    </lineage>
</organism>
<evidence type="ECO:0000313" key="9">
    <source>
        <dbReference type="EMBL" id="GAA2330713.1"/>
    </source>
</evidence>
<evidence type="ECO:0000256" key="2">
    <source>
        <dbReference type="ARBA" id="ARBA00009045"/>
    </source>
</evidence>
<dbReference type="InterPro" id="IPR022764">
    <property type="entry name" value="Peptidase_S54_rhomboid_dom"/>
</dbReference>
<keyword evidence="3 7" id="KW-0812">Transmembrane</keyword>
<gene>
    <name evidence="9" type="ORF">GCM10010170_008880</name>
</gene>
<keyword evidence="9" id="KW-0645">Protease</keyword>
<evidence type="ECO:0000256" key="3">
    <source>
        <dbReference type="ARBA" id="ARBA00022692"/>
    </source>
</evidence>
<feature type="transmembrane region" description="Helical" evidence="7">
    <location>
        <begin position="254"/>
        <end position="277"/>
    </location>
</feature>
<feature type="transmembrane region" description="Helical" evidence="7">
    <location>
        <begin position="118"/>
        <end position="137"/>
    </location>
</feature>
<dbReference type="InterPro" id="IPR035952">
    <property type="entry name" value="Rhomboid-like_sf"/>
</dbReference>
<feature type="transmembrane region" description="Helical" evidence="7">
    <location>
        <begin position="149"/>
        <end position="167"/>
    </location>
</feature>
<feature type="transmembrane region" description="Helical" evidence="7">
    <location>
        <begin position="199"/>
        <end position="219"/>
    </location>
</feature>
<feature type="transmembrane region" description="Helical" evidence="7">
    <location>
        <begin position="173"/>
        <end position="192"/>
    </location>
</feature>
<name>A0ABP5SK55_9ACTN</name>
<dbReference type="InterPro" id="IPR050925">
    <property type="entry name" value="Rhomboid_protease_S54"/>
</dbReference>
<proteinExistence type="inferred from homology"/>
<comment type="caution">
    <text evidence="9">The sequence shown here is derived from an EMBL/GenBank/DDBJ whole genome shotgun (WGS) entry which is preliminary data.</text>
</comment>
<evidence type="ECO:0000256" key="7">
    <source>
        <dbReference type="SAM" id="Phobius"/>
    </source>
</evidence>
<dbReference type="SUPFAM" id="SSF144091">
    <property type="entry name" value="Rhomboid-like"/>
    <property type="match status" value="1"/>
</dbReference>
<evidence type="ECO:0000259" key="8">
    <source>
        <dbReference type="Pfam" id="PF01694"/>
    </source>
</evidence>
<dbReference type="PANTHER" id="PTHR43731">
    <property type="entry name" value="RHOMBOID PROTEASE"/>
    <property type="match status" value="1"/>
</dbReference>
<accession>A0ABP5SK55</accession>
<evidence type="ECO:0000313" key="10">
    <source>
        <dbReference type="Proteomes" id="UP001501444"/>
    </source>
</evidence>
<dbReference type="Proteomes" id="UP001501444">
    <property type="component" value="Unassembled WGS sequence"/>
</dbReference>
<keyword evidence="6 7" id="KW-0472">Membrane</keyword>
<feature type="domain" description="Peptidase S54 rhomboid" evidence="8">
    <location>
        <begin position="108"/>
        <end position="238"/>
    </location>
</feature>
<comment type="similarity">
    <text evidence="2">Belongs to the peptidase S54 family.</text>
</comment>
<dbReference type="Gene3D" id="1.20.1540.10">
    <property type="entry name" value="Rhomboid-like"/>
    <property type="match status" value="1"/>
</dbReference>
<dbReference type="PANTHER" id="PTHR43731:SF14">
    <property type="entry name" value="PRESENILIN-ASSOCIATED RHOMBOID-LIKE PROTEIN, MITOCHONDRIAL"/>
    <property type="match status" value="1"/>
</dbReference>
<reference evidence="10" key="1">
    <citation type="journal article" date="2019" name="Int. J. Syst. Evol. Microbiol.">
        <title>The Global Catalogue of Microorganisms (GCM) 10K type strain sequencing project: providing services to taxonomists for standard genome sequencing and annotation.</title>
        <authorList>
            <consortium name="The Broad Institute Genomics Platform"/>
            <consortium name="The Broad Institute Genome Sequencing Center for Infectious Disease"/>
            <person name="Wu L."/>
            <person name="Ma J."/>
        </authorList>
    </citation>
    <scope>NUCLEOTIDE SEQUENCE [LARGE SCALE GENOMIC DNA]</scope>
    <source>
        <strain evidence="10">JCM 3272</strain>
    </source>
</reference>
<sequence length="279" mass="28785">MNEASVGFQCPECVREGARTQRPARTAFGGGSSGTQGTVTITLIVINVLVFVFSLISAGRDAAHSVAGGGLGGLLGGSNPLTEWGAVVSYATAQGTDIRLASDTIADGNWYRLFTAMFLHYGLLHLGLNMWALWVLGRPLEAALGRMRFLALYLLCGLGGNVLAFVLSGPNVASAGASTAVYGLFAALIVVMRRMRASVAGILPVLVFNLVLSFSISGVSWQGHVGGLITGALVALGFAYAPRERRNTIQIATIVGAVVLIGVGFAVGLASIPAVGYSA</sequence>
<dbReference type="GO" id="GO:0008233">
    <property type="term" value="F:peptidase activity"/>
    <property type="evidence" value="ECO:0007669"/>
    <property type="project" value="UniProtKB-KW"/>
</dbReference>
<comment type="subcellular location">
    <subcellularLocation>
        <location evidence="1">Membrane</location>
        <topology evidence="1">Multi-pass membrane protein</topology>
    </subcellularLocation>
</comment>
<keyword evidence="5 7" id="KW-1133">Transmembrane helix</keyword>
<keyword evidence="10" id="KW-1185">Reference proteome</keyword>